<reference evidence="7 8" key="1">
    <citation type="submission" date="2020-07" db="EMBL/GenBank/DDBJ databases">
        <title>MOT database genomes.</title>
        <authorList>
            <person name="Joseph S."/>
            <person name="Aduse-Opoku J."/>
            <person name="Hashim A."/>
            <person name="Wade W."/>
            <person name="Curtis M."/>
        </authorList>
    </citation>
    <scope>NUCLEOTIDE SEQUENCE [LARGE SCALE GENOMIC DNA]</scope>
    <source>
        <strain evidence="7 8">DSM 100099</strain>
    </source>
</reference>
<dbReference type="EMBL" id="JACBYE010000058">
    <property type="protein sequence ID" value="NYS95161.1"/>
    <property type="molecule type" value="Genomic_DNA"/>
</dbReference>
<feature type="transmembrane region" description="Helical" evidence="5">
    <location>
        <begin position="236"/>
        <end position="254"/>
    </location>
</feature>
<dbReference type="InterPro" id="IPR011701">
    <property type="entry name" value="MFS"/>
</dbReference>
<evidence type="ECO:0000256" key="3">
    <source>
        <dbReference type="ARBA" id="ARBA00022989"/>
    </source>
</evidence>
<dbReference type="PROSITE" id="PS50850">
    <property type="entry name" value="MFS"/>
    <property type="match status" value="1"/>
</dbReference>
<dbReference type="RefSeq" id="WP_179914372.1">
    <property type="nucleotide sequence ID" value="NZ_JACBYE010000058.1"/>
</dbReference>
<dbReference type="PRINTS" id="PR01036">
    <property type="entry name" value="TCRTETB"/>
</dbReference>
<gene>
    <name evidence="7" type="ORF">HZZ10_16720</name>
</gene>
<evidence type="ECO:0000259" key="6">
    <source>
        <dbReference type="PROSITE" id="PS50850"/>
    </source>
</evidence>
<dbReference type="Pfam" id="PF07690">
    <property type="entry name" value="MFS_1"/>
    <property type="match status" value="1"/>
</dbReference>
<dbReference type="Proteomes" id="UP000561011">
    <property type="component" value="Unassembled WGS sequence"/>
</dbReference>
<evidence type="ECO:0000313" key="7">
    <source>
        <dbReference type="EMBL" id="NYS95161.1"/>
    </source>
</evidence>
<feature type="transmembrane region" description="Helical" evidence="5">
    <location>
        <begin position="115"/>
        <end position="136"/>
    </location>
</feature>
<feature type="domain" description="Major facilitator superfamily (MFS) profile" evidence="6">
    <location>
        <begin position="25"/>
        <end position="465"/>
    </location>
</feature>
<evidence type="ECO:0000256" key="1">
    <source>
        <dbReference type="ARBA" id="ARBA00004651"/>
    </source>
</evidence>
<keyword evidence="3 5" id="KW-1133">Transmembrane helix</keyword>
<keyword evidence="8" id="KW-1185">Reference proteome</keyword>
<proteinExistence type="predicted"/>
<feature type="transmembrane region" description="Helical" evidence="5">
    <location>
        <begin position="335"/>
        <end position="357"/>
    </location>
</feature>
<name>A0A853EXH8_9MICO</name>
<dbReference type="GO" id="GO:0005886">
    <property type="term" value="C:plasma membrane"/>
    <property type="evidence" value="ECO:0007669"/>
    <property type="project" value="UniProtKB-SubCell"/>
</dbReference>
<feature type="transmembrane region" description="Helical" evidence="5">
    <location>
        <begin position="304"/>
        <end position="323"/>
    </location>
</feature>
<comment type="caution">
    <text evidence="7">The sequence shown here is derived from an EMBL/GenBank/DDBJ whole genome shotgun (WGS) entry which is preliminary data.</text>
</comment>
<protein>
    <submittedName>
        <fullName evidence="7">MFS transporter</fullName>
    </submittedName>
</protein>
<feature type="transmembrane region" description="Helical" evidence="5">
    <location>
        <begin position="148"/>
        <end position="170"/>
    </location>
</feature>
<feature type="transmembrane region" description="Helical" evidence="5">
    <location>
        <begin position="275"/>
        <end position="298"/>
    </location>
</feature>
<feature type="transmembrane region" description="Helical" evidence="5">
    <location>
        <begin position="439"/>
        <end position="458"/>
    </location>
</feature>
<dbReference type="InterPro" id="IPR020846">
    <property type="entry name" value="MFS_dom"/>
</dbReference>
<dbReference type="PANTHER" id="PTHR23501:SF154">
    <property type="entry name" value="MULTIDRUG-EFFLUX TRANSPORTER RV1634-RELATED"/>
    <property type="match status" value="1"/>
</dbReference>
<evidence type="ECO:0000256" key="4">
    <source>
        <dbReference type="ARBA" id="ARBA00023136"/>
    </source>
</evidence>
<dbReference type="SUPFAM" id="SSF103473">
    <property type="entry name" value="MFS general substrate transporter"/>
    <property type="match status" value="1"/>
</dbReference>
<dbReference type="AlphaFoldDB" id="A0A853EXH8"/>
<evidence type="ECO:0000256" key="5">
    <source>
        <dbReference type="SAM" id="Phobius"/>
    </source>
</evidence>
<accession>A0A853EXH8</accession>
<feature type="transmembrane region" description="Helical" evidence="5">
    <location>
        <begin position="90"/>
        <end position="109"/>
    </location>
</feature>
<dbReference type="InterPro" id="IPR036259">
    <property type="entry name" value="MFS_trans_sf"/>
</dbReference>
<dbReference type="PANTHER" id="PTHR23501">
    <property type="entry name" value="MAJOR FACILITATOR SUPERFAMILY"/>
    <property type="match status" value="1"/>
</dbReference>
<feature type="transmembrane region" description="Helical" evidence="5">
    <location>
        <begin position="369"/>
        <end position="393"/>
    </location>
</feature>
<feature type="transmembrane region" description="Helical" evidence="5">
    <location>
        <begin position="59"/>
        <end position="78"/>
    </location>
</feature>
<keyword evidence="2 5" id="KW-0812">Transmembrane</keyword>
<comment type="subcellular location">
    <subcellularLocation>
        <location evidence="1">Cell membrane</location>
        <topology evidence="1">Multi-pass membrane protein</topology>
    </subcellularLocation>
</comment>
<dbReference type="Gene3D" id="1.20.1250.20">
    <property type="entry name" value="MFS general substrate transporter like domains"/>
    <property type="match status" value="1"/>
</dbReference>
<feature type="transmembrane region" description="Helical" evidence="5">
    <location>
        <begin position="210"/>
        <end position="230"/>
    </location>
</feature>
<feature type="transmembrane region" description="Helical" evidence="5">
    <location>
        <begin position="405"/>
        <end position="427"/>
    </location>
</feature>
<organism evidence="7 8">
    <name type="scientific">Sanguibacter inulinus</name>
    <dbReference type="NCBI Taxonomy" id="60922"/>
    <lineage>
        <taxon>Bacteria</taxon>
        <taxon>Bacillati</taxon>
        <taxon>Actinomycetota</taxon>
        <taxon>Actinomycetes</taxon>
        <taxon>Micrococcales</taxon>
        <taxon>Sanguibacteraceae</taxon>
        <taxon>Sanguibacter</taxon>
    </lineage>
</organism>
<keyword evidence="4 5" id="KW-0472">Membrane</keyword>
<dbReference type="GO" id="GO:0022857">
    <property type="term" value="F:transmembrane transporter activity"/>
    <property type="evidence" value="ECO:0007669"/>
    <property type="project" value="InterPro"/>
</dbReference>
<evidence type="ECO:0000256" key="2">
    <source>
        <dbReference type="ARBA" id="ARBA00022692"/>
    </source>
</evidence>
<feature type="transmembrane region" description="Helical" evidence="5">
    <location>
        <begin position="176"/>
        <end position="198"/>
    </location>
</feature>
<feature type="transmembrane region" description="Helical" evidence="5">
    <location>
        <begin position="25"/>
        <end position="47"/>
    </location>
</feature>
<sequence length="475" mass="47801">MNTTPPAPFVAGTWRELLGPRSGPVALVLAGGVLLEASTVYLTTSLLPTIVADIGGEQFYAWTMTTFLVASVVTSMLVSRTLATRGSVAAYLTAFGLFGLGSVVCALAPSMPLLLLGRTVQGLGGGLLAGLGYALIQRALPERLWAKGVALVSAMWGVGNIVGPAVGGLFAQLDAWRLAFGALALVAALDMVLVVRVIPRLERSAQRQPLPVRSLVLLGAAVASVSVAGIFDVGGLVVAALVLGAVLVMGFVRHERRSSTSVLPAATFAPGSRLVWVYLAVAVLALGVGTEAFIPLVGQETGSMTPFLAGFLGAALSLGWSVVQVVSAGATRPPLVRAATVAGPAVLATGLLAFAALQVEGPSGLVVTGWFVVLFVAGSGIGLAFPHLSVAAFASTTDSDEGSKAAAGINTVLLIASAFSAALAGVLVTLGGDSLVTSARLLFGVFGAVALVGTLASVRAARVSGVREGAAAERS</sequence>
<evidence type="ECO:0000313" key="8">
    <source>
        <dbReference type="Proteomes" id="UP000561011"/>
    </source>
</evidence>